<name>A0ABV9QBH6_9BURK</name>
<dbReference type="Proteomes" id="UP001596001">
    <property type="component" value="Unassembled WGS sequence"/>
</dbReference>
<sequence>MTQIPIEARRELAKKSGIGDAYLYQVLTGRKPASPELCIVLERESRRVITCEELRPDVDWAYLRGTAKAATTEQGVGNA</sequence>
<dbReference type="EMBL" id="JBHSHJ010000003">
    <property type="protein sequence ID" value="MFC4788376.1"/>
    <property type="molecule type" value="Genomic_DNA"/>
</dbReference>
<evidence type="ECO:0000313" key="2">
    <source>
        <dbReference type="Proteomes" id="UP001596001"/>
    </source>
</evidence>
<dbReference type="InterPro" id="IPR031856">
    <property type="entry name" value="YdaS_toxin-like"/>
</dbReference>
<dbReference type="RefSeq" id="WP_382430744.1">
    <property type="nucleotide sequence ID" value="NZ_JBHSHJ010000003.1"/>
</dbReference>
<dbReference type="Pfam" id="PF15943">
    <property type="entry name" value="YdaS_toxin"/>
    <property type="match status" value="1"/>
</dbReference>
<accession>A0ABV9QBH6</accession>
<dbReference type="Gene3D" id="1.10.260.40">
    <property type="entry name" value="lambda repressor-like DNA-binding domains"/>
    <property type="match status" value="1"/>
</dbReference>
<proteinExistence type="predicted"/>
<evidence type="ECO:0000313" key="1">
    <source>
        <dbReference type="EMBL" id="MFC4788376.1"/>
    </source>
</evidence>
<reference evidence="2" key="1">
    <citation type="journal article" date="2019" name="Int. J. Syst. Evol. Microbiol.">
        <title>The Global Catalogue of Microorganisms (GCM) 10K type strain sequencing project: providing services to taxonomists for standard genome sequencing and annotation.</title>
        <authorList>
            <consortium name="The Broad Institute Genomics Platform"/>
            <consortium name="The Broad Institute Genome Sequencing Center for Infectious Disease"/>
            <person name="Wu L."/>
            <person name="Ma J."/>
        </authorList>
    </citation>
    <scope>NUCLEOTIDE SEQUENCE [LARGE SCALE GENOMIC DNA]</scope>
    <source>
        <strain evidence="2">CCUG 49452</strain>
    </source>
</reference>
<dbReference type="InterPro" id="IPR010982">
    <property type="entry name" value="Lambda_DNA-bd_dom_sf"/>
</dbReference>
<gene>
    <name evidence="1" type="ORF">ACFO6X_05180</name>
</gene>
<protein>
    <submittedName>
        <fullName evidence="1">Transcriptional regulator</fullName>
    </submittedName>
</protein>
<organism evidence="1 2">
    <name type="scientific">Giesbergeria sinuosa</name>
    <dbReference type="NCBI Taxonomy" id="80883"/>
    <lineage>
        <taxon>Bacteria</taxon>
        <taxon>Pseudomonadati</taxon>
        <taxon>Pseudomonadota</taxon>
        <taxon>Betaproteobacteria</taxon>
        <taxon>Burkholderiales</taxon>
        <taxon>Comamonadaceae</taxon>
        <taxon>Giesbergeria</taxon>
    </lineage>
</organism>
<comment type="caution">
    <text evidence="1">The sequence shown here is derived from an EMBL/GenBank/DDBJ whole genome shotgun (WGS) entry which is preliminary data.</text>
</comment>
<keyword evidence="2" id="KW-1185">Reference proteome</keyword>